<reference evidence="2 3" key="2">
    <citation type="journal article" date="2019" name="G3 (Bethesda)">
        <title>Hybrid Assembly of the Genome of the Entomopathogenic Nematode Steinernema carpocapsae Identifies the X-Chromosome.</title>
        <authorList>
            <person name="Serra L."/>
            <person name="Macchietto M."/>
            <person name="Macias-Munoz A."/>
            <person name="McGill C.J."/>
            <person name="Rodriguez I.M."/>
            <person name="Rodriguez B."/>
            <person name="Murad R."/>
            <person name="Mortazavi A."/>
        </authorList>
    </citation>
    <scope>NUCLEOTIDE SEQUENCE [LARGE SCALE GENOMIC DNA]</scope>
    <source>
        <strain evidence="2 3">ALL</strain>
    </source>
</reference>
<name>A0A4U5MMR9_STECR</name>
<organism evidence="2 3">
    <name type="scientific">Steinernema carpocapsae</name>
    <name type="common">Entomopathogenic nematode</name>
    <dbReference type="NCBI Taxonomy" id="34508"/>
    <lineage>
        <taxon>Eukaryota</taxon>
        <taxon>Metazoa</taxon>
        <taxon>Ecdysozoa</taxon>
        <taxon>Nematoda</taxon>
        <taxon>Chromadorea</taxon>
        <taxon>Rhabditida</taxon>
        <taxon>Tylenchina</taxon>
        <taxon>Panagrolaimomorpha</taxon>
        <taxon>Strongyloidoidea</taxon>
        <taxon>Steinernematidae</taxon>
        <taxon>Steinernema</taxon>
    </lineage>
</organism>
<evidence type="ECO:0000256" key="1">
    <source>
        <dbReference type="SAM" id="MobiDB-lite"/>
    </source>
</evidence>
<accession>A0A4U5MMR9</accession>
<keyword evidence="3" id="KW-1185">Reference proteome</keyword>
<dbReference type="AlphaFoldDB" id="A0A4U5MMR9"/>
<protein>
    <submittedName>
        <fullName evidence="2">Uncharacterized protein</fullName>
    </submittedName>
</protein>
<dbReference type="Proteomes" id="UP000298663">
    <property type="component" value="Unassembled WGS sequence"/>
</dbReference>
<feature type="region of interest" description="Disordered" evidence="1">
    <location>
        <begin position="1"/>
        <end position="22"/>
    </location>
</feature>
<evidence type="ECO:0000313" key="3">
    <source>
        <dbReference type="Proteomes" id="UP000298663"/>
    </source>
</evidence>
<sequence>MHLKQIHLRPPSPTLPKKVSNSAVPPLTTISFMSTEVFEIVLACHQSIPINVVSNCVFYTSALIRSYFG</sequence>
<evidence type="ECO:0000313" key="2">
    <source>
        <dbReference type="EMBL" id="TKR70784.1"/>
    </source>
</evidence>
<proteinExistence type="predicted"/>
<reference evidence="2 3" key="1">
    <citation type="journal article" date="2015" name="Genome Biol.">
        <title>Comparative genomics of Steinernema reveals deeply conserved gene regulatory networks.</title>
        <authorList>
            <person name="Dillman A.R."/>
            <person name="Macchietto M."/>
            <person name="Porter C.F."/>
            <person name="Rogers A."/>
            <person name="Williams B."/>
            <person name="Antoshechkin I."/>
            <person name="Lee M.M."/>
            <person name="Goodwin Z."/>
            <person name="Lu X."/>
            <person name="Lewis E.E."/>
            <person name="Goodrich-Blair H."/>
            <person name="Stock S.P."/>
            <person name="Adams B.J."/>
            <person name="Sternberg P.W."/>
            <person name="Mortazavi A."/>
        </authorList>
    </citation>
    <scope>NUCLEOTIDE SEQUENCE [LARGE SCALE GENOMIC DNA]</scope>
    <source>
        <strain evidence="2 3">ALL</strain>
    </source>
</reference>
<comment type="caution">
    <text evidence="2">The sequence shown here is derived from an EMBL/GenBank/DDBJ whole genome shotgun (WGS) entry which is preliminary data.</text>
</comment>
<gene>
    <name evidence="2" type="ORF">L596_022762</name>
</gene>
<dbReference type="EMBL" id="AZBU02000007">
    <property type="protein sequence ID" value="TKR70784.1"/>
    <property type="molecule type" value="Genomic_DNA"/>
</dbReference>